<sequence length="51" mass="5517">MTDEHRVVTATKAAPHQTRHGTEQQMIHLDSVWGVRGADRGQLGGTPGVLL</sequence>
<keyword evidence="3" id="KW-1185">Reference proteome</keyword>
<dbReference type="Proteomes" id="UP001589887">
    <property type="component" value="Unassembled WGS sequence"/>
</dbReference>
<evidence type="ECO:0000313" key="2">
    <source>
        <dbReference type="EMBL" id="MFC0843716.1"/>
    </source>
</evidence>
<reference evidence="2 3" key="1">
    <citation type="submission" date="2024-09" db="EMBL/GenBank/DDBJ databases">
        <authorList>
            <person name="Sun Q."/>
            <person name="Mori K."/>
        </authorList>
    </citation>
    <scope>NUCLEOTIDE SEQUENCE [LARGE SCALE GENOMIC DNA]</scope>
    <source>
        <strain evidence="2 3">JCM 4557</strain>
    </source>
</reference>
<protein>
    <submittedName>
        <fullName evidence="2">Uncharacterized protein</fullName>
    </submittedName>
</protein>
<organism evidence="2 3">
    <name type="scientific">Streptomyces noboritoensis</name>
    <dbReference type="NCBI Taxonomy" id="67337"/>
    <lineage>
        <taxon>Bacteria</taxon>
        <taxon>Bacillati</taxon>
        <taxon>Actinomycetota</taxon>
        <taxon>Actinomycetes</taxon>
        <taxon>Kitasatosporales</taxon>
        <taxon>Streptomycetaceae</taxon>
        <taxon>Streptomyces</taxon>
    </lineage>
</organism>
<evidence type="ECO:0000313" key="3">
    <source>
        <dbReference type="Proteomes" id="UP001589887"/>
    </source>
</evidence>
<evidence type="ECO:0000256" key="1">
    <source>
        <dbReference type="SAM" id="MobiDB-lite"/>
    </source>
</evidence>
<gene>
    <name evidence="2" type="ORF">ACFH04_08280</name>
</gene>
<accession>A0ABV6TD58</accession>
<dbReference type="RefSeq" id="WP_394317412.1">
    <property type="nucleotide sequence ID" value="NZ_JBHMQV010000009.1"/>
</dbReference>
<comment type="caution">
    <text evidence="2">The sequence shown here is derived from an EMBL/GenBank/DDBJ whole genome shotgun (WGS) entry which is preliminary data.</text>
</comment>
<dbReference type="EMBL" id="JBHMQV010000009">
    <property type="protein sequence ID" value="MFC0843716.1"/>
    <property type="molecule type" value="Genomic_DNA"/>
</dbReference>
<proteinExistence type="predicted"/>
<name>A0ABV6TD58_9ACTN</name>
<feature type="region of interest" description="Disordered" evidence="1">
    <location>
        <begin position="1"/>
        <end position="24"/>
    </location>
</feature>